<dbReference type="STRING" id="13690.AX777_24325"/>
<comment type="similarity">
    <text evidence="1 2">Belongs to the fructosamine kinase family.</text>
</comment>
<dbReference type="Proteomes" id="UP000464086">
    <property type="component" value="Chromosome"/>
</dbReference>
<dbReference type="PANTHER" id="PTHR12149:SF8">
    <property type="entry name" value="PROTEIN-RIBULOSAMINE 3-KINASE"/>
    <property type="match status" value="1"/>
</dbReference>
<reference evidence="5 9" key="2">
    <citation type="submission" date="2016-02" db="EMBL/GenBank/DDBJ databases">
        <authorList>
            <person name="Wen L."/>
            <person name="He K."/>
            <person name="Yang H."/>
        </authorList>
    </citation>
    <scope>NUCLEOTIDE SEQUENCE [LARGE SCALE GENOMIC DNA]</scope>
    <source>
        <strain evidence="5 9">CD09_2</strain>
    </source>
</reference>
<evidence type="ECO:0000313" key="5">
    <source>
        <dbReference type="EMBL" id="OAH38408.1"/>
    </source>
</evidence>
<dbReference type="Proteomes" id="UP000028534">
    <property type="component" value="Unassembled WGS sequence"/>
</dbReference>
<reference evidence="6 10" key="4">
    <citation type="submission" date="2019-12" db="EMBL/GenBank/DDBJ databases">
        <title>Functional and genomic insights into the Sphingobium yanoikuyae YC-JY1, a bacterium efficiently degrading bisphenol A.</title>
        <authorList>
            <person name="Jia Y."/>
            <person name="Li X."/>
            <person name="Wang J."/>
            <person name="Eltoukhy A."/>
            <person name="Lamraoui I."/>
            <person name="Yan Y."/>
        </authorList>
    </citation>
    <scope>NUCLEOTIDE SEQUENCE [LARGE SCALE GENOMIC DNA]</scope>
    <source>
        <strain evidence="6 10">YC-JY1</strain>
    </source>
</reference>
<dbReference type="EMBL" id="CP047218">
    <property type="protein sequence ID" value="QHD67004.1"/>
    <property type="molecule type" value="Genomic_DNA"/>
</dbReference>
<evidence type="ECO:0000313" key="4">
    <source>
        <dbReference type="EMBL" id="KEZ17898.1"/>
    </source>
</evidence>
<sequence length="267" mass="29399">MRSMFARAGSLLGTPIESASRLSGGDLSSVTRLVLQGGQTIIAKRGPLVEEEAAMLAAIRETGTPAPHILAVEKGLLLLEDLPATGRITRSWGHLAEILDHLHAPTKQSYGWDRDYGFGPIPIANARSDDWASFWANNRLRCHLSQIEPHLAHRVERLADHISDLLPTSPSSTLLHGDLWGGNILIEKDHVSGLIDPACYYGDREVDLAMLSLFDQPPDAFYDACGLAQGWQERQPVYRLWPLLVHVRLFGGAYFQQAGACLDMLGY</sequence>
<dbReference type="Proteomes" id="UP000077262">
    <property type="component" value="Unassembled WGS sequence"/>
</dbReference>
<evidence type="ECO:0000313" key="8">
    <source>
        <dbReference type="Proteomes" id="UP000037029"/>
    </source>
</evidence>
<evidence type="ECO:0000256" key="2">
    <source>
        <dbReference type="PIRNR" id="PIRNR006221"/>
    </source>
</evidence>
<dbReference type="Proteomes" id="UP000037029">
    <property type="component" value="Chromosome"/>
</dbReference>
<reference evidence="4 7" key="1">
    <citation type="submission" date="2014-03" db="EMBL/GenBank/DDBJ databases">
        <title>Genome sequence of Sphingobium yanoikuyae B1.</title>
        <authorList>
            <person name="Gan H.M."/>
            <person name="Gan H.Y."/>
            <person name="Savka M.A."/>
        </authorList>
    </citation>
    <scope>NUCLEOTIDE SEQUENCE [LARGE SCALE GENOMIC DNA]</scope>
    <source>
        <strain evidence="4 7">B1</strain>
    </source>
</reference>
<dbReference type="RefSeq" id="WP_037520620.1">
    <property type="nucleotide sequence ID" value="NZ_CP020925.1"/>
</dbReference>
<gene>
    <name evidence="5" type="ORF">AX777_24325</name>
    <name evidence="3" type="ORF">BV87_16780</name>
    <name evidence="4" type="ORF">CP98_03073</name>
    <name evidence="6" type="ORF">GS397_08020</name>
</gene>
<name>A0A084EIV6_SPHYA</name>
<dbReference type="Gene3D" id="3.30.200.20">
    <property type="entry name" value="Phosphorylase Kinase, domain 1"/>
    <property type="match status" value="1"/>
</dbReference>
<dbReference type="InterPro" id="IPR011009">
    <property type="entry name" value="Kinase-like_dom_sf"/>
</dbReference>
<dbReference type="eggNOG" id="COG3001">
    <property type="taxonomic scope" value="Bacteria"/>
</dbReference>
<dbReference type="Gene3D" id="3.90.1200.10">
    <property type="match status" value="1"/>
</dbReference>
<proteinExistence type="inferred from homology"/>
<dbReference type="Pfam" id="PF03881">
    <property type="entry name" value="Fructosamin_kin"/>
    <property type="match status" value="1"/>
</dbReference>
<protein>
    <submittedName>
        <fullName evidence="3 6">Phosphotransferase</fullName>
    </submittedName>
    <submittedName>
        <fullName evidence="4">Fructosamine-3-kinase</fullName>
    </submittedName>
</protein>
<keyword evidence="2 3" id="KW-0808">Transferase</keyword>
<reference evidence="3 8" key="3">
    <citation type="submission" date="2017-04" db="EMBL/GenBank/DDBJ databases">
        <title>Characterization, genome and methylation analysis of a phthalic acid esters degrading strain Sphingobium yanoikuyae SHJ.</title>
        <authorList>
            <person name="Feng L."/>
        </authorList>
    </citation>
    <scope>NUCLEOTIDE SEQUENCE [LARGE SCALE GENOMIC DNA]</scope>
    <source>
        <strain evidence="3 8">SHJ</strain>
    </source>
</reference>
<dbReference type="PANTHER" id="PTHR12149">
    <property type="entry name" value="FRUCTOSAMINE 3 KINASE-RELATED PROTEIN"/>
    <property type="match status" value="1"/>
</dbReference>
<dbReference type="PIRSF" id="PIRSF006221">
    <property type="entry name" value="Ketosamine-3-kinase"/>
    <property type="match status" value="1"/>
</dbReference>
<evidence type="ECO:0000313" key="7">
    <source>
        <dbReference type="Proteomes" id="UP000028534"/>
    </source>
</evidence>
<accession>A0A084EIV6</accession>
<dbReference type="OrthoDB" id="5291879at2"/>
<dbReference type="GO" id="GO:0016301">
    <property type="term" value="F:kinase activity"/>
    <property type="evidence" value="ECO:0007669"/>
    <property type="project" value="UniProtKB-UniRule"/>
</dbReference>
<dbReference type="EMBL" id="LSTR01000082">
    <property type="protein sequence ID" value="OAH38408.1"/>
    <property type="molecule type" value="Genomic_DNA"/>
</dbReference>
<dbReference type="InterPro" id="IPR016477">
    <property type="entry name" value="Fructo-/Ketosamine-3-kinase"/>
</dbReference>
<evidence type="ECO:0000313" key="9">
    <source>
        <dbReference type="Proteomes" id="UP000077262"/>
    </source>
</evidence>
<dbReference type="EMBL" id="CP020925">
    <property type="protein sequence ID" value="ATP19885.1"/>
    <property type="molecule type" value="Genomic_DNA"/>
</dbReference>
<dbReference type="SUPFAM" id="SSF56112">
    <property type="entry name" value="Protein kinase-like (PK-like)"/>
    <property type="match status" value="1"/>
</dbReference>
<dbReference type="AlphaFoldDB" id="A0A084EIV6"/>
<dbReference type="PATRIC" id="fig|13690.10.peg.3152"/>
<evidence type="ECO:0000313" key="10">
    <source>
        <dbReference type="Proteomes" id="UP000464086"/>
    </source>
</evidence>
<organism evidence="4 7">
    <name type="scientific">Sphingobium yanoikuyae</name>
    <name type="common">Sphingomonas yanoikuyae</name>
    <dbReference type="NCBI Taxonomy" id="13690"/>
    <lineage>
        <taxon>Bacteria</taxon>
        <taxon>Pseudomonadati</taxon>
        <taxon>Pseudomonadota</taxon>
        <taxon>Alphaproteobacteria</taxon>
        <taxon>Sphingomonadales</taxon>
        <taxon>Sphingomonadaceae</taxon>
        <taxon>Sphingobium</taxon>
    </lineage>
</organism>
<evidence type="ECO:0000313" key="6">
    <source>
        <dbReference type="EMBL" id="QHD67004.1"/>
    </source>
</evidence>
<evidence type="ECO:0000313" key="3">
    <source>
        <dbReference type="EMBL" id="ATP19885.1"/>
    </source>
</evidence>
<dbReference type="EMBL" id="JGVR01000019">
    <property type="protein sequence ID" value="KEZ17898.1"/>
    <property type="molecule type" value="Genomic_DNA"/>
</dbReference>
<keyword evidence="2 4" id="KW-0418">Kinase</keyword>
<evidence type="ECO:0000256" key="1">
    <source>
        <dbReference type="ARBA" id="ARBA00009460"/>
    </source>
</evidence>